<gene>
    <name evidence="2" type="ORF">ACFFX0_08945</name>
</gene>
<feature type="compositionally biased region" description="Polar residues" evidence="1">
    <location>
        <begin position="40"/>
        <end position="49"/>
    </location>
</feature>
<dbReference type="EMBL" id="JBHMFI010000001">
    <property type="protein sequence ID" value="MFB9071316.1"/>
    <property type="molecule type" value="Genomic_DNA"/>
</dbReference>
<dbReference type="Proteomes" id="UP001589575">
    <property type="component" value="Unassembled WGS sequence"/>
</dbReference>
<keyword evidence="3" id="KW-1185">Reference proteome</keyword>
<feature type="compositionally biased region" description="Polar residues" evidence="1">
    <location>
        <begin position="8"/>
        <end position="20"/>
    </location>
</feature>
<reference evidence="2 3" key="1">
    <citation type="submission" date="2024-09" db="EMBL/GenBank/DDBJ databases">
        <authorList>
            <person name="Sun Q."/>
            <person name="Mori K."/>
        </authorList>
    </citation>
    <scope>NUCLEOTIDE SEQUENCE [LARGE SCALE GENOMIC DNA]</scope>
    <source>
        <strain evidence="2 3">CCM 7609</strain>
    </source>
</reference>
<evidence type="ECO:0000256" key="1">
    <source>
        <dbReference type="SAM" id="MobiDB-lite"/>
    </source>
</evidence>
<evidence type="ECO:0000313" key="2">
    <source>
        <dbReference type="EMBL" id="MFB9071316.1"/>
    </source>
</evidence>
<comment type="caution">
    <text evidence="2">The sequence shown here is derived from an EMBL/GenBank/DDBJ whole genome shotgun (WGS) entry which is preliminary data.</text>
</comment>
<organism evidence="2 3">
    <name type="scientific">Citricoccus parietis</name>
    <dbReference type="NCBI Taxonomy" id="592307"/>
    <lineage>
        <taxon>Bacteria</taxon>
        <taxon>Bacillati</taxon>
        <taxon>Actinomycetota</taxon>
        <taxon>Actinomycetes</taxon>
        <taxon>Micrococcales</taxon>
        <taxon>Micrococcaceae</taxon>
        <taxon>Citricoccus</taxon>
    </lineage>
</organism>
<feature type="compositionally biased region" description="Polar residues" evidence="1">
    <location>
        <begin position="56"/>
        <end position="68"/>
    </location>
</feature>
<proteinExistence type="predicted"/>
<evidence type="ECO:0000313" key="3">
    <source>
        <dbReference type="Proteomes" id="UP001589575"/>
    </source>
</evidence>
<protein>
    <submittedName>
        <fullName evidence="2">Uncharacterized protein</fullName>
    </submittedName>
</protein>
<name>A0ABV5FXB6_9MICC</name>
<feature type="region of interest" description="Disordered" evidence="1">
    <location>
        <begin position="1"/>
        <end position="93"/>
    </location>
</feature>
<accession>A0ABV5FXB6</accession>
<sequence>MRPRSRSHSLISGCSRPQRSSADRPASPHRSGPGTARCQGPSSSATPRMTGRESTAEANTMSRQTGPILSTGAGPRGDRRAPAGSRGGPASPR</sequence>